<dbReference type="Proteomes" id="UP000641514">
    <property type="component" value="Unassembled WGS sequence"/>
</dbReference>
<evidence type="ECO:0000256" key="3">
    <source>
        <dbReference type="ARBA" id="ARBA00009789"/>
    </source>
</evidence>
<dbReference type="InterPro" id="IPR001228">
    <property type="entry name" value="IspD"/>
</dbReference>
<dbReference type="PROSITE" id="PS01295">
    <property type="entry name" value="ISPD"/>
    <property type="match status" value="1"/>
</dbReference>
<dbReference type="InterPro" id="IPR029044">
    <property type="entry name" value="Nucleotide-diphossugar_trans"/>
</dbReference>
<protein>
    <recommendedName>
        <fullName evidence="7">2-C-methyl-D-erythritol 4-phosphate cytidylyltransferase</fullName>
        <ecNumber evidence="7">2.7.7.60</ecNumber>
    </recommendedName>
    <alternativeName>
        <fullName evidence="7">4-diphosphocytidyl-2C-methyl-D-erythritol synthase</fullName>
    </alternativeName>
    <alternativeName>
        <fullName evidence="7">MEP cytidylyltransferase</fullName>
        <shortName evidence="7">MCT</shortName>
    </alternativeName>
</protein>
<reference evidence="8" key="1">
    <citation type="journal article" date="2014" name="Int. J. Syst. Evol. Microbiol.">
        <title>Complete genome sequence of Corynebacterium casei LMG S-19264T (=DSM 44701T), isolated from a smear-ripened cheese.</title>
        <authorList>
            <consortium name="US DOE Joint Genome Institute (JGI-PGF)"/>
            <person name="Walter F."/>
            <person name="Albersmeier A."/>
            <person name="Kalinowski J."/>
            <person name="Ruckert C."/>
        </authorList>
    </citation>
    <scope>NUCLEOTIDE SEQUENCE</scope>
    <source>
        <strain evidence="8">CGMCC 1.15478</strain>
    </source>
</reference>
<keyword evidence="5 7" id="KW-0548">Nucleotidyltransferase</keyword>
<dbReference type="EMBL" id="BMJH01000004">
    <property type="protein sequence ID" value="GGC76408.1"/>
    <property type="molecule type" value="Genomic_DNA"/>
</dbReference>
<sequence>MSRQHRRIAAIVPAAGMGTRLGGALPKAYVSLGGRPLLSWAVEGLRNSGVVDSIIVLGAPDRLQQAREIVGSDVLVLAGGVERSDSVKAGLDAVGDVDYVLVHDAARALTPPSMIRRIADALFSGADAVIPVLPVVDTIKTVDSDGCVTGTPVRATLRAVQTPQGFRAELLRAAHDAAIQSGADVTDDAMLVEKVGATVRTVDGHSHAFKVTTPLDLTLAEALVASQPTLLAQ</sequence>
<dbReference type="EC" id="2.7.7.60" evidence="7"/>
<dbReference type="InterPro" id="IPR050088">
    <property type="entry name" value="IspD/TarI_cytidylyltransf_bact"/>
</dbReference>
<dbReference type="Gene3D" id="3.90.550.10">
    <property type="entry name" value="Spore Coat Polysaccharide Biosynthesis Protein SpsA, Chain A"/>
    <property type="match status" value="1"/>
</dbReference>
<feature type="site" description="Transition state stabilizer" evidence="7">
    <location>
        <position position="20"/>
    </location>
</feature>
<dbReference type="InterPro" id="IPR034683">
    <property type="entry name" value="IspD/TarI"/>
</dbReference>
<dbReference type="CDD" id="cd02516">
    <property type="entry name" value="CDP-ME_synthetase"/>
    <property type="match status" value="1"/>
</dbReference>
<dbReference type="PANTHER" id="PTHR32125">
    <property type="entry name" value="2-C-METHYL-D-ERYTHRITOL 4-PHOSPHATE CYTIDYLYLTRANSFERASE, CHLOROPLASTIC"/>
    <property type="match status" value="1"/>
</dbReference>
<evidence type="ECO:0000313" key="9">
    <source>
        <dbReference type="Proteomes" id="UP000641514"/>
    </source>
</evidence>
<dbReference type="NCBIfam" id="TIGR00453">
    <property type="entry name" value="ispD"/>
    <property type="match status" value="1"/>
</dbReference>
<comment type="similarity">
    <text evidence="3 7">Belongs to the IspD/TarI cytidylyltransferase family. IspD subfamily.</text>
</comment>
<proteinExistence type="inferred from homology"/>
<feature type="site" description="Positions MEP for the nucleophilic attack" evidence="7">
    <location>
        <position position="210"/>
    </location>
</feature>
<dbReference type="InterPro" id="IPR018294">
    <property type="entry name" value="ISPD_synthase_CS"/>
</dbReference>
<dbReference type="GO" id="GO:0019288">
    <property type="term" value="P:isopentenyl diphosphate biosynthetic process, methylerythritol 4-phosphate pathway"/>
    <property type="evidence" value="ECO:0007669"/>
    <property type="project" value="UniProtKB-UniRule"/>
</dbReference>
<accession>A0A916XJR0</accession>
<evidence type="ECO:0000313" key="8">
    <source>
        <dbReference type="EMBL" id="GGC76408.1"/>
    </source>
</evidence>
<evidence type="ECO:0000256" key="4">
    <source>
        <dbReference type="ARBA" id="ARBA00022679"/>
    </source>
</evidence>
<comment type="catalytic activity">
    <reaction evidence="1 7">
        <text>2-C-methyl-D-erythritol 4-phosphate + CTP + H(+) = 4-CDP-2-C-methyl-D-erythritol + diphosphate</text>
        <dbReference type="Rhea" id="RHEA:13429"/>
        <dbReference type="ChEBI" id="CHEBI:15378"/>
        <dbReference type="ChEBI" id="CHEBI:33019"/>
        <dbReference type="ChEBI" id="CHEBI:37563"/>
        <dbReference type="ChEBI" id="CHEBI:57823"/>
        <dbReference type="ChEBI" id="CHEBI:58262"/>
        <dbReference type="EC" id="2.7.7.60"/>
    </reaction>
</comment>
<feature type="site" description="Transition state stabilizer" evidence="7">
    <location>
        <position position="27"/>
    </location>
</feature>
<evidence type="ECO:0000256" key="7">
    <source>
        <dbReference type="HAMAP-Rule" id="MF_00108"/>
    </source>
</evidence>
<keyword evidence="9" id="KW-1185">Reference proteome</keyword>
<dbReference type="SUPFAM" id="SSF53448">
    <property type="entry name" value="Nucleotide-diphospho-sugar transferases"/>
    <property type="match status" value="1"/>
</dbReference>
<dbReference type="RefSeq" id="WP_188677544.1">
    <property type="nucleotide sequence ID" value="NZ_BMJH01000004.1"/>
</dbReference>
<comment type="function">
    <text evidence="7">Catalyzes the formation of 4-diphosphocytidyl-2-C-methyl-D-erythritol from CTP and 2-C-methyl-D-erythritol 4-phosphate (MEP).</text>
</comment>
<dbReference type="AlphaFoldDB" id="A0A916XJR0"/>
<evidence type="ECO:0000256" key="2">
    <source>
        <dbReference type="ARBA" id="ARBA00004787"/>
    </source>
</evidence>
<dbReference type="PANTHER" id="PTHR32125:SF4">
    <property type="entry name" value="2-C-METHYL-D-ERYTHRITOL 4-PHOSPHATE CYTIDYLYLTRANSFERASE, CHLOROPLASTIC"/>
    <property type="match status" value="1"/>
</dbReference>
<organism evidence="8 9">
    <name type="scientific">Hoyosella rhizosphaerae</name>
    <dbReference type="NCBI Taxonomy" id="1755582"/>
    <lineage>
        <taxon>Bacteria</taxon>
        <taxon>Bacillati</taxon>
        <taxon>Actinomycetota</taxon>
        <taxon>Actinomycetes</taxon>
        <taxon>Mycobacteriales</taxon>
        <taxon>Hoyosellaceae</taxon>
        <taxon>Hoyosella</taxon>
    </lineage>
</organism>
<comment type="caution">
    <text evidence="8">The sequence shown here is derived from an EMBL/GenBank/DDBJ whole genome shotgun (WGS) entry which is preliminary data.</text>
</comment>
<name>A0A916XJR0_9ACTN</name>
<keyword evidence="6 7" id="KW-0414">Isoprene biosynthesis</keyword>
<reference evidence="8" key="2">
    <citation type="submission" date="2020-09" db="EMBL/GenBank/DDBJ databases">
        <authorList>
            <person name="Sun Q."/>
            <person name="Zhou Y."/>
        </authorList>
    </citation>
    <scope>NUCLEOTIDE SEQUENCE</scope>
    <source>
        <strain evidence="8">CGMCC 1.15478</strain>
    </source>
</reference>
<dbReference type="HAMAP" id="MF_00108">
    <property type="entry name" value="IspD"/>
    <property type="match status" value="1"/>
</dbReference>
<evidence type="ECO:0000256" key="6">
    <source>
        <dbReference type="ARBA" id="ARBA00023229"/>
    </source>
</evidence>
<dbReference type="GO" id="GO:0050518">
    <property type="term" value="F:2-C-methyl-D-erythritol 4-phosphate cytidylyltransferase activity"/>
    <property type="evidence" value="ECO:0007669"/>
    <property type="project" value="UniProtKB-UniRule"/>
</dbReference>
<evidence type="ECO:0000256" key="5">
    <source>
        <dbReference type="ARBA" id="ARBA00022695"/>
    </source>
</evidence>
<dbReference type="Pfam" id="PF01128">
    <property type="entry name" value="IspD"/>
    <property type="match status" value="1"/>
</dbReference>
<evidence type="ECO:0000256" key="1">
    <source>
        <dbReference type="ARBA" id="ARBA00001282"/>
    </source>
</evidence>
<comment type="pathway">
    <text evidence="2 7">Isoprenoid biosynthesis; isopentenyl diphosphate biosynthesis via DXP pathway; isopentenyl diphosphate from 1-deoxy-D-xylulose 5-phosphate: step 2/6.</text>
</comment>
<dbReference type="FunFam" id="3.90.550.10:FF:000003">
    <property type="entry name" value="2-C-methyl-D-erythritol 4-phosphate cytidylyltransferase"/>
    <property type="match status" value="1"/>
</dbReference>
<keyword evidence="4 7" id="KW-0808">Transferase</keyword>
<gene>
    <name evidence="7 8" type="primary">ispD</name>
    <name evidence="8" type="ORF">GCM10011410_32090</name>
</gene>
<feature type="site" description="Positions MEP for the nucleophilic attack" evidence="7">
    <location>
        <position position="154"/>
    </location>
</feature>